<feature type="region of interest" description="Disordered" evidence="1">
    <location>
        <begin position="32"/>
        <end position="63"/>
    </location>
</feature>
<evidence type="ECO:0000313" key="3">
    <source>
        <dbReference type="Proteomes" id="UP001642360"/>
    </source>
</evidence>
<feature type="compositionally biased region" description="Low complexity" evidence="1">
    <location>
        <begin position="159"/>
        <end position="184"/>
    </location>
</feature>
<keyword evidence="3" id="KW-1185">Reference proteome</keyword>
<feature type="compositionally biased region" description="Basic and acidic residues" evidence="1">
    <location>
        <begin position="32"/>
        <end position="42"/>
    </location>
</feature>
<organism evidence="2 3">
    <name type="scientific">Ilex paraguariensis</name>
    <name type="common">yerba mate</name>
    <dbReference type="NCBI Taxonomy" id="185542"/>
    <lineage>
        <taxon>Eukaryota</taxon>
        <taxon>Viridiplantae</taxon>
        <taxon>Streptophyta</taxon>
        <taxon>Embryophyta</taxon>
        <taxon>Tracheophyta</taxon>
        <taxon>Spermatophyta</taxon>
        <taxon>Magnoliopsida</taxon>
        <taxon>eudicotyledons</taxon>
        <taxon>Gunneridae</taxon>
        <taxon>Pentapetalae</taxon>
        <taxon>asterids</taxon>
        <taxon>campanulids</taxon>
        <taxon>Aquifoliales</taxon>
        <taxon>Aquifoliaceae</taxon>
        <taxon>Ilex</taxon>
    </lineage>
</organism>
<gene>
    <name evidence="2" type="ORF">ILEXP_LOCUS5069</name>
</gene>
<comment type="caution">
    <text evidence="2">The sequence shown here is derived from an EMBL/GenBank/DDBJ whole genome shotgun (WGS) entry which is preliminary data.</text>
</comment>
<dbReference type="AlphaFoldDB" id="A0ABC8QZ51"/>
<feature type="compositionally biased region" description="Polar residues" evidence="1">
    <location>
        <begin position="190"/>
        <end position="206"/>
    </location>
</feature>
<dbReference type="Proteomes" id="UP001642360">
    <property type="component" value="Unassembled WGS sequence"/>
</dbReference>
<proteinExistence type="predicted"/>
<accession>A0ABC8QZ51</accession>
<name>A0ABC8QZ51_9AQUA</name>
<evidence type="ECO:0000313" key="2">
    <source>
        <dbReference type="EMBL" id="CAK9138006.1"/>
    </source>
</evidence>
<feature type="compositionally biased region" description="Low complexity" evidence="1">
    <location>
        <begin position="111"/>
        <end position="149"/>
    </location>
</feature>
<dbReference type="EMBL" id="CAUOFW020000852">
    <property type="protein sequence ID" value="CAK9138006.1"/>
    <property type="molecule type" value="Genomic_DNA"/>
</dbReference>
<evidence type="ECO:0000256" key="1">
    <source>
        <dbReference type="SAM" id="MobiDB-lite"/>
    </source>
</evidence>
<feature type="compositionally biased region" description="Polar residues" evidence="1">
    <location>
        <begin position="45"/>
        <end position="59"/>
    </location>
</feature>
<reference evidence="2 3" key="1">
    <citation type="submission" date="2024-02" db="EMBL/GenBank/DDBJ databases">
        <authorList>
            <person name="Vignale AGUSTIN F."/>
            <person name="Sosa J E."/>
            <person name="Modenutti C."/>
        </authorList>
    </citation>
    <scope>NUCLEOTIDE SEQUENCE [LARGE SCALE GENOMIC DNA]</scope>
</reference>
<protein>
    <submittedName>
        <fullName evidence="2">Uncharacterized protein</fullName>
    </submittedName>
</protein>
<sequence length="281" mass="31029">MSIFLKILYCYCGWKILHGIWCWIDKQGKDEQGKDDQGKDDLNCDNESLPRNKSRNGNPSDDHAINCDKLLDASKVPHKPTILPSSSSYSYVVQSKTVNFETNKTADQKWSQNFSPISSQPSPSSSKPPSLSKQTQSSTKTSTTFSKPSPSLPVPPPSSSKLTSPSSLSSSSSLSTSSFQTSSFPKPPTALSNKPTLSLASSNPKNDQTHTKYIWVQEGSSPTHVIPEGIKELIKEDVVPGVLKKPLSPLTYKDYFHALLYAEDYYLEVHRKSIFISPNIL</sequence>
<feature type="region of interest" description="Disordered" evidence="1">
    <location>
        <begin position="107"/>
        <end position="207"/>
    </location>
</feature>